<organism evidence="1 2">
    <name type="scientific">Morganella morganii</name>
    <name type="common">Proteus morganii</name>
    <dbReference type="NCBI Taxonomy" id="582"/>
    <lineage>
        <taxon>Bacteria</taxon>
        <taxon>Pseudomonadati</taxon>
        <taxon>Pseudomonadota</taxon>
        <taxon>Gammaproteobacteria</taxon>
        <taxon>Enterobacterales</taxon>
        <taxon>Morganellaceae</taxon>
        <taxon>Morganella</taxon>
    </lineage>
</organism>
<comment type="caution">
    <text evidence="1">The sequence shown here is derived from an EMBL/GenBank/DDBJ whole genome shotgun (WGS) entry which is preliminary data.</text>
</comment>
<dbReference type="RefSeq" id="WP_160292201.1">
    <property type="nucleotide sequence ID" value="NZ_CP026046.1"/>
</dbReference>
<reference evidence="1" key="1">
    <citation type="submission" date="2023-02" db="EMBL/GenBank/DDBJ databases">
        <title>Detection, antimicrobial susceptibility and genomic characterization of NDM-producing species of Morganellaceae, Yersiniaceae, and Enterobacteriaceae other than Klebsiella.</title>
        <authorList>
            <person name="Camargo C.H."/>
            <person name="Sacchi C.T."/>
            <person name="Campos K.R."/>
        </authorList>
    </citation>
    <scope>NUCLEOTIDE SEQUENCE</scope>
    <source>
        <strain evidence="1">1189_21</strain>
    </source>
</reference>
<proteinExistence type="predicted"/>
<dbReference type="Proteomes" id="UP001182247">
    <property type="component" value="Unassembled WGS sequence"/>
</dbReference>
<gene>
    <name evidence="1" type="ORF">OSC06_21700</name>
</gene>
<protein>
    <submittedName>
        <fullName evidence="1">Uncharacterized protein</fullName>
    </submittedName>
</protein>
<accession>A0AAE4JRZ2</accession>
<evidence type="ECO:0000313" key="2">
    <source>
        <dbReference type="Proteomes" id="UP001182247"/>
    </source>
</evidence>
<name>A0AAE4JRZ2_MORMO</name>
<dbReference type="EMBL" id="JAPKIY010000085">
    <property type="protein sequence ID" value="MDS0900553.1"/>
    <property type="molecule type" value="Genomic_DNA"/>
</dbReference>
<evidence type="ECO:0000313" key="1">
    <source>
        <dbReference type="EMBL" id="MDS0900553.1"/>
    </source>
</evidence>
<dbReference type="AlphaFoldDB" id="A0AAE4JRZ2"/>
<sequence length="53" mass="5966">MQTLRLMMLILVVLTALLLRQALYREFLNSIDNPSEPVSIPAHINHVLSPPGE</sequence>